<reference evidence="2" key="1">
    <citation type="journal article" date="2011" name="Nature">
        <title>Genome sequence and analysis of the tuber crop potato.</title>
        <authorList>
            <consortium name="The Potato Genome Sequencing Consortium"/>
        </authorList>
    </citation>
    <scope>NUCLEOTIDE SEQUENCE [LARGE SCALE GENOMIC DNA]</scope>
    <source>
        <strain evidence="2">cv. DM1-3 516 R44</strain>
    </source>
</reference>
<accession>M1DH21</accession>
<dbReference type="HOGENOM" id="CLU_1172418_0_0_1"/>
<name>M1DH21_SOLTU</name>
<protein>
    <recommendedName>
        <fullName evidence="3">Integrase core domain containing protein</fullName>
    </recommendedName>
</protein>
<dbReference type="Proteomes" id="UP000011115">
    <property type="component" value="Unassembled WGS sequence"/>
</dbReference>
<dbReference type="Gramene" id="PGSC0003DMT400088930">
    <property type="protein sequence ID" value="PGSC0003DMT400088930"/>
    <property type="gene ID" value="PGSC0003DMG400038501"/>
</dbReference>
<evidence type="ECO:0000313" key="1">
    <source>
        <dbReference type="EnsemblPlants" id="PGSC0003DMT400088930"/>
    </source>
</evidence>
<organism evidence="1 2">
    <name type="scientific">Solanum tuberosum</name>
    <name type="common">Potato</name>
    <dbReference type="NCBI Taxonomy" id="4113"/>
    <lineage>
        <taxon>Eukaryota</taxon>
        <taxon>Viridiplantae</taxon>
        <taxon>Streptophyta</taxon>
        <taxon>Embryophyta</taxon>
        <taxon>Tracheophyta</taxon>
        <taxon>Spermatophyta</taxon>
        <taxon>Magnoliopsida</taxon>
        <taxon>eudicotyledons</taxon>
        <taxon>Gunneridae</taxon>
        <taxon>Pentapetalae</taxon>
        <taxon>asterids</taxon>
        <taxon>lamiids</taxon>
        <taxon>Solanales</taxon>
        <taxon>Solanaceae</taxon>
        <taxon>Solanoideae</taxon>
        <taxon>Solaneae</taxon>
        <taxon>Solanum</taxon>
    </lineage>
</organism>
<dbReference type="EnsemblPlants" id="PGSC0003DMT400088930">
    <property type="protein sequence ID" value="PGSC0003DMT400088930"/>
    <property type="gene ID" value="PGSC0003DMG400038501"/>
</dbReference>
<reference evidence="1" key="2">
    <citation type="submission" date="2015-06" db="UniProtKB">
        <authorList>
            <consortium name="EnsemblPlants"/>
        </authorList>
    </citation>
    <scope>IDENTIFICATION</scope>
    <source>
        <strain evidence="1">DM1-3 516 R44</strain>
    </source>
</reference>
<proteinExistence type="predicted"/>
<dbReference type="AlphaFoldDB" id="M1DH21"/>
<evidence type="ECO:0008006" key="3">
    <source>
        <dbReference type="Google" id="ProtNLM"/>
    </source>
</evidence>
<dbReference type="InParanoid" id="M1DH21"/>
<evidence type="ECO:0000313" key="2">
    <source>
        <dbReference type="Proteomes" id="UP000011115"/>
    </source>
</evidence>
<keyword evidence="2" id="KW-1185">Reference proteome</keyword>
<dbReference type="PaxDb" id="4113-PGSC0003DMT400088930"/>
<sequence length="237" mass="26201">MLSQMEDLQEHMKGSYELFRAEGGSFFDNFKSGGNQGRNHRRNEEGFHPYYQPRVGNQGWNHPRVSTEDFIDEEVASVSHMLRKNELLESILANQDDSKIQEYDEMIAALTGEKKAAPVDYSPVADTDTLPAEAPLPTSAPRLQIWYCCCCCVPSPIHLGCITTDGAAIPFCLSSGRQTRGLHSVHDSDSPHCAVTPLSTTIDPLAARIAIYEYGQGSTEKVLALKAAIDTLRRDVD</sequence>